<name>A0A023X8H8_RUBRA</name>
<dbReference type="EMBL" id="CP007516">
    <property type="protein sequence ID" value="AHY48345.1"/>
    <property type="molecule type" value="Genomic_DNA"/>
</dbReference>
<keyword evidence="3" id="KW-1185">Reference proteome</keyword>
<protein>
    <submittedName>
        <fullName evidence="2">Lycopene cyclase family protein</fullName>
    </submittedName>
    <submittedName>
        <fullName evidence="1">Lycopene cyclase protein</fullName>
    </submittedName>
</protein>
<reference evidence="1 3" key="1">
    <citation type="submission" date="2014-03" db="EMBL/GenBank/DDBJ databases">
        <title>Complete genome sequence of the Radio-Resistant Rubrobacter radiotolerans RSPS-4.</title>
        <authorList>
            <person name="Egas C.C."/>
            <person name="Barroso C.C."/>
            <person name="Froufe H.J.C."/>
            <person name="Pacheco J.J."/>
            <person name="Albuquerque L.L."/>
            <person name="da Costa M.M.S."/>
        </authorList>
    </citation>
    <scope>NUCLEOTIDE SEQUENCE [LARGE SCALE GENOMIC DNA]</scope>
    <source>
        <strain evidence="1 3">RSPS-4</strain>
        <plasmid evidence="1 3">2</plasmid>
    </source>
</reference>
<dbReference type="Pfam" id="PF05834">
    <property type="entry name" value="Lycopene_cycl"/>
    <property type="match status" value="1"/>
</dbReference>
<dbReference type="Proteomes" id="UP001281130">
    <property type="component" value="Unassembled WGS sequence"/>
</dbReference>
<evidence type="ECO:0000313" key="2">
    <source>
        <dbReference type="EMBL" id="MDX5895482.1"/>
    </source>
</evidence>
<evidence type="ECO:0000313" key="1">
    <source>
        <dbReference type="EMBL" id="AHY48345.1"/>
    </source>
</evidence>
<evidence type="ECO:0000313" key="3">
    <source>
        <dbReference type="Proteomes" id="UP000025229"/>
    </source>
</evidence>
<dbReference type="Proteomes" id="UP000025229">
    <property type="component" value="Plasmid 2"/>
</dbReference>
<proteinExistence type="predicted"/>
<dbReference type="AlphaFoldDB" id="A0A023X8H8"/>
<keyword evidence="1" id="KW-0614">Plasmid</keyword>
<gene>
    <name evidence="1" type="ORF">RradSPS_3062</name>
    <name evidence="2" type="ORF">SIL72_15750</name>
</gene>
<dbReference type="HOGENOM" id="CLU_741629_0_0_11"/>
<sequence length="373" mass="40294">MRSDLPDTDTLWEEIFVGGGLAALALLAELGGSPEGRTLVVDPLPPAERPPVHWSYWSRRPTPYDRFALGSWSRARVGRRAPEPLDPYTLRLVLSTDVLTHLAGLLAPSGVRWLRATAREVRLRGDGLYTVVTDAGTLSARRVFDSAPEVAPAFPDVRGPQAVLSGTGLRVTADREVFDPESATLLDPLDTSSFAYLLPLSSTEALIESASFGPLARGMDKTPLLGYLRARYPGAGFSVGHAEHGVIPLGFAPLRTAGPGHVLLGAKRGLVKPSAGYGVVPIARESERLARLWREGLPLPPARKAHPGWHALDRGFLRLATRDFARPFALLERVMRSVPLPDSLGFIHEDLTPGRLARVARSALPSLLSGPPR</sequence>
<dbReference type="eggNOG" id="COG0644">
    <property type="taxonomic scope" value="Bacteria"/>
</dbReference>
<geneLocation type="plasmid" evidence="1">
    <name>2</name>
</geneLocation>
<dbReference type="RefSeq" id="WP_041339132.1">
    <property type="nucleotide sequence ID" value="NZ_CP007516.1"/>
</dbReference>
<dbReference type="EMBL" id="JAWXXX010000003">
    <property type="protein sequence ID" value="MDX5895482.1"/>
    <property type="molecule type" value="Genomic_DNA"/>
</dbReference>
<dbReference type="InterPro" id="IPR036188">
    <property type="entry name" value="FAD/NAD-bd_sf"/>
</dbReference>
<reference evidence="2" key="2">
    <citation type="submission" date="2023-11" db="EMBL/GenBank/DDBJ databases">
        <title>MicrobeMod: A computational toolkit for identifying prokaryotic methylation and restriction-modification with nanopore sequencing.</title>
        <authorList>
            <person name="Crits-Christoph A."/>
            <person name="Kang S.C."/>
            <person name="Lee H."/>
            <person name="Ostrov N."/>
        </authorList>
    </citation>
    <scope>NUCLEOTIDE SEQUENCE</scope>
    <source>
        <strain evidence="2">ATCC 51242</strain>
    </source>
</reference>
<dbReference type="KEGG" id="rrd:RradSPS_3062"/>
<accession>A0A023X8H8</accession>
<dbReference type="SUPFAM" id="SSF51905">
    <property type="entry name" value="FAD/NAD(P)-binding domain"/>
    <property type="match status" value="1"/>
</dbReference>
<dbReference type="OrthoDB" id="24355at2"/>
<organism evidence="1 3">
    <name type="scientific">Rubrobacter radiotolerans</name>
    <name type="common">Arthrobacter radiotolerans</name>
    <dbReference type="NCBI Taxonomy" id="42256"/>
    <lineage>
        <taxon>Bacteria</taxon>
        <taxon>Bacillati</taxon>
        <taxon>Actinomycetota</taxon>
        <taxon>Rubrobacteria</taxon>
        <taxon>Rubrobacterales</taxon>
        <taxon>Rubrobacteraceae</taxon>
        <taxon>Rubrobacter</taxon>
    </lineage>
</organism>